<sequence>MSDFPENSGNLTVFHDVEEYLGQNGKIARTDNNFVFREGQLKMALEYQKTLKENSSLVCEAGTGTGKTFAYLLPALLSSKTILISTASKALQDQLIQKDLPAICNILKIPHNYMSLKGFSNYLCKDKYYELSNKFASSNGLKLDDYIDESAKKIKNTEQIERNKSDIELLDDDSDLKKGVITPEIMAKLELLVEKTDLALQSDNEIDFCEVNSKFDSVVVSKVTMHREYCKKRKCKYYDECFCYLARKKATSSKVVVINHSLFFSTMDIEDPFNFLCPPVMLPKYRAVVFDEAHDLPSVGREHLSFSISLYLKKCFQEDVAFIVKTLVDVPVKDIIEAYNQIITSLESMHSYLLSRQPYADGPKAHINFYKYEDYFQSDDPFEEYKVVSNQFRQRMVDLYSSFLSAKKLFIAEKELNEDFFESRIIMFSEAISTIVNLMTLDKKDNENAGKYVGTVEVSKKSFKLQLTPLEISDKFGSFIKKCENNNVSTLFTSATICIDHKFNKFIRDIGANSSVNCIEVESNFDYEKQTAFFCSKDFPKAEDSLRISKIICMLEDLINNVNGGVFLLTTSVSALKTAYELCIEKFSKKRAVLCQYRGLSNSNMLLEFKKSGNAILIGTASFWAGVDVPGKALSLVIIDKLPFTSPSDPLFKARCQSYDLKFGKNKSFAHLCVPEAVIDLRQGAGRLIRHESDVGGLVIADPRILSHSYGKIFLHSLPKMTVCNTTDDVLQFLKQSTNS</sequence>
<dbReference type="SUPFAM" id="SSF52540">
    <property type="entry name" value="P-loop containing nucleoside triphosphate hydrolases"/>
    <property type="match status" value="2"/>
</dbReference>
<dbReference type="Gene3D" id="3.40.50.300">
    <property type="entry name" value="P-loop containing nucleotide triphosphate hydrolases"/>
    <property type="match status" value="2"/>
</dbReference>
<evidence type="ECO:0000256" key="3">
    <source>
        <dbReference type="ARBA" id="ARBA00022840"/>
    </source>
</evidence>
<evidence type="ECO:0000256" key="4">
    <source>
        <dbReference type="ARBA" id="ARBA00038058"/>
    </source>
</evidence>
<dbReference type="Proteomes" id="UP000731465">
    <property type="component" value="Unassembled WGS sequence"/>
</dbReference>
<protein>
    <submittedName>
        <fullName evidence="6">ATP-dependent DNA helicase</fullName>
    </submittedName>
</protein>
<gene>
    <name evidence="6" type="ORF">J5V48_07350</name>
</gene>
<dbReference type="PANTHER" id="PTHR11472">
    <property type="entry name" value="DNA REPAIR DEAD HELICASE RAD3/XP-D SUBFAMILY MEMBER"/>
    <property type="match status" value="1"/>
</dbReference>
<dbReference type="InterPro" id="IPR027417">
    <property type="entry name" value="P-loop_NTPase"/>
</dbReference>
<dbReference type="EMBL" id="JAGFNY010000026">
    <property type="protein sequence ID" value="MBW7570705.1"/>
    <property type="molecule type" value="Genomic_DNA"/>
</dbReference>
<evidence type="ECO:0000256" key="1">
    <source>
        <dbReference type="ARBA" id="ARBA00022741"/>
    </source>
</evidence>
<dbReference type="PROSITE" id="PS51193">
    <property type="entry name" value="HELICASE_ATP_BIND_2"/>
    <property type="match status" value="1"/>
</dbReference>
<comment type="caution">
    <text evidence="6">The sequence shown here is derived from an EMBL/GenBank/DDBJ whole genome shotgun (WGS) entry which is preliminary data.</text>
</comment>
<name>A0ABS7DHD0_9GAMM</name>
<comment type="similarity">
    <text evidence="4">Belongs to the helicase family. DinG subfamily.</text>
</comment>
<evidence type="ECO:0000313" key="6">
    <source>
        <dbReference type="EMBL" id="MBW7570705.1"/>
    </source>
</evidence>
<dbReference type="InterPro" id="IPR006555">
    <property type="entry name" value="ATP-dep_Helicase_C"/>
</dbReference>
<dbReference type="SMART" id="SM00491">
    <property type="entry name" value="HELICc2"/>
    <property type="match status" value="1"/>
</dbReference>
<dbReference type="RefSeq" id="WP_219937927.1">
    <property type="nucleotide sequence ID" value="NZ_JAGFNY010000026.1"/>
</dbReference>
<keyword evidence="6" id="KW-0347">Helicase</keyword>
<organism evidence="6 7">
    <name type="scientific">Succinivibrio faecicola</name>
    <dbReference type="NCBI Taxonomy" id="2820300"/>
    <lineage>
        <taxon>Bacteria</taxon>
        <taxon>Pseudomonadati</taxon>
        <taxon>Pseudomonadota</taxon>
        <taxon>Gammaproteobacteria</taxon>
        <taxon>Aeromonadales</taxon>
        <taxon>Succinivibrionaceae</taxon>
        <taxon>Succinivibrio</taxon>
    </lineage>
</organism>
<keyword evidence="1" id="KW-0547">Nucleotide-binding</keyword>
<keyword evidence="2" id="KW-0378">Hydrolase</keyword>
<proteinExistence type="inferred from homology"/>
<dbReference type="InterPro" id="IPR014013">
    <property type="entry name" value="Helic_SF1/SF2_ATP-bd_DinG/Rad3"/>
</dbReference>
<dbReference type="InterPro" id="IPR045028">
    <property type="entry name" value="DinG/Rad3-like"/>
</dbReference>
<feature type="domain" description="Helicase ATP-binding" evidence="5">
    <location>
        <begin position="26"/>
        <end position="346"/>
    </location>
</feature>
<keyword evidence="3" id="KW-0067">ATP-binding</keyword>
<evidence type="ECO:0000256" key="2">
    <source>
        <dbReference type="ARBA" id="ARBA00022801"/>
    </source>
</evidence>
<reference evidence="6 7" key="1">
    <citation type="submission" date="2021-03" db="EMBL/GenBank/DDBJ databases">
        <title>Succinivibrio sp. nov. isolated from feces of cow.</title>
        <authorList>
            <person name="Choi J.-Y."/>
        </authorList>
    </citation>
    <scope>NUCLEOTIDE SEQUENCE [LARGE SCALE GENOMIC DNA]</scope>
    <source>
        <strain evidence="6 7">AGMB01872</strain>
    </source>
</reference>
<evidence type="ECO:0000313" key="7">
    <source>
        <dbReference type="Proteomes" id="UP000731465"/>
    </source>
</evidence>
<evidence type="ECO:0000259" key="5">
    <source>
        <dbReference type="PROSITE" id="PS51193"/>
    </source>
</evidence>
<keyword evidence="7" id="KW-1185">Reference proteome</keyword>
<dbReference type="PANTHER" id="PTHR11472:SF34">
    <property type="entry name" value="REGULATOR OF TELOMERE ELONGATION HELICASE 1"/>
    <property type="match status" value="1"/>
</dbReference>
<accession>A0ABS7DHD0</accession>
<dbReference type="Pfam" id="PF13307">
    <property type="entry name" value="Helicase_C_2"/>
    <property type="match status" value="1"/>
</dbReference>
<dbReference type="GO" id="GO:0004386">
    <property type="term" value="F:helicase activity"/>
    <property type="evidence" value="ECO:0007669"/>
    <property type="project" value="UniProtKB-KW"/>
</dbReference>